<dbReference type="AlphaFoldDB" id="A0A918TK95"/>
<protein>
    <recommendedName>
        <fullName evidence="3">SIR2-like domain-containing protein</fullName>
    </recommendedName>
</protein>
<dbReference type="RefSeq" id="WP_189569075.1">
    <property type="nucleotide sequence ID" value="NZ_BMXI01000005.1"/>
</dbReference>
<accession>A0A918TK95</accession>
<evidence type="ECO:0000313" key="1">
    <source>
        <dbReference type="EMBL" id="GHC49865.1"/>
    </source>
</evidence>
<keyword evidence="2" id="KW-1185">Reference proteome</keyword>
<evidence type="ECO:0000313" key="2">
    <source>
        <dbReference type="Proteomes" id="UP000644507"/>
    </source>
</evidence>
<reference evidence="1" key="1">
    <citation type="journal article" date="2014" name="Int. J. Syst. Evol. Microbiol.">
        <title>Complete genome sequence of Corynebacterium casei LMG S-19264T (=DSM 44701T), isolated from a smear-ripened cheese.</title>
        <authorList>
            <consortium name="US DOE Joint Genome Institute (JGI-PGF)"/>
            <person name="Walter F."/>
            <person name="Albersmeier A."/>
            <person name="Kalinowski J."/>
            <person name="Ruckert C."/>
        </authorList>
    </citation>
    <scope>NUCLEOTIDE SEQUENCE</scope>
    <source>
        <strain evidence="1">KCTC 12988</strain>
    </source>
</reference>
<name>A0A918TK95_9BACT</name>
<dbReference type="Proteomes" id="UP000644507">
    <property type="component" value="Unassembled WGS sequence"/>
</dbReference>
<dbReference type="SUPFAM" id="SSF52467">
    <property type="entry name" value="DHS-like NAD/FAD-binding domain"/>
    <property type="match status" value="1"/>
</dbReference>
<comment type="caution">
    <text evidence="1">The sequence shown here is derived from an EMBL/GenBank/DDBJ whole genome shotgun (WGS) entry which is preliminary data.</text>
</comment>
<dbReference type="InterPro" id="IPR029035">
    <property type="entry name" value="DHS-like_NAD/FAD-binding_dom"/>
</dbReference>
<organism evidence="1 2">
    <name type="scientific">Roseibacillus persicicus</name>
    <dbReference type="NCBI Taxonomy" id="454148"/>
    <lineage>
        <taxon>Bacteria</taxon>
        <taxon>Pseudomonadati</taxon>
        <taxon>Verrucomicrobiota</taxon>
        <taxon>Verrucomicrobiia</taxon>
        <taxon>Verrucomicrobiales</taxon>
        <taxon>Verrucomicrobiaceae</taxon>
        <taxon>Roseibacillus</taxon>
    </lineage>
</organism>
<gene>
    <name evidence="1" type="ORF">GCM10007100_14760</name>
</gene>
<evidence type="ECO:0008006" key="3">
    <source>
        <dbReference type="Google" id="ProtNLM"/>
    </source>
</evidence>
<sequence length="345" mass="38702">MPKTAFEILNNRAQACIAATPVIVLGSGASIAAGIPGMGELREHLLSLAVPPALDESEAGLWQKFRNTLENTDLESALQQVNLPEGVDDRVVRATWDFLHPFDLEALRKLLIQRSPYPLTQLFQHLLRSTNREIDVVTPNYDRMAEYAADLGGFYHETGFSYAHLRKPLGDKRQIVRIAGIDQSKVNIWKVHGSFDWFKDQHGIIQALPISYPCPDGWTPAIVTPGLQKYRRVYDEPFLSIKAASDRAFSNAGGFFCSGFGFNDEHIQTKLKERCRSKKVPLVLITHGLTPAAQSFFQDEFCQEYLAVVAAPEGCRIFCPEFPEGEIVSEGEFWQLETFLTLIQS</sequence>
<reference evidence="1" key="2">
    <citation type="submission" date="2020-09" db="EMBL/GenBank/DDBJ databases">
        <authorList>
            <person name="Sun Q."/>
            <person name="Kim S."/>
        </authorList>
    </citation>
    <scope>NUCLEOTIDE SEQUENCE</scope>
    <source>
        <strain evidence="1">KCTC 12988</strain>
    </source>
</reference>
<proteinExistence type="predicted"/>
<dbReference type="EMBL" id="BMXI01000005">
    <property type="protein sequence ID" value="GHC49865.1"/>
    <property type="molecule type" value="Genomic_DNA"/>
</dbReference>